<evidence type="ECO:0000313" key="1">
    <source>
        <dbReference type="EMBL" id="QSS57051.1"/>
    </source>
</evidence>
<keyword evidence="1" id="KW-0808">Transferase</keyword>
<dbReference type="EMBL" id="CP069106">
    <property type="protein sequence ID" value="QSS57051.1"/>
    <property type="molecule type" value="Genomic_DNA"/>
</dbReference>
<organism evidence="1 2">
    <name type="scientific">Ajellomyces capsulatus (strain H88)</name>
    <name type="common">Darling's disease fungus</name>
    <name type="synonym">Histoplasma capsulatum</name>
    <dbReference type="NCBI Taxonomy" id="544711"/>
    <lineage>
        <taxon>Eukaryota</taxon>
        <taxon>Fungi</taxon>
        <taxon>Dikarya</taxon>
        <taxon>Ascomycota</taxon>
        <taxon>Pezizomycotina</taxon>
        <taxon>Eurotiomycetes</taxon>
        <taxon>Eurotiomycetidae</taxon>
        <taxon>Onygenales</taxon>
        <taxon>Ajellomycetaceae</taxon>
        <taxon>Histoplasma</taxon>
    </lineage>
</organism>
<protein>
    <submittedName>
        <fullName evidence="1">Methyltransferase</fullName>
    </submittedName>
</protein>
<accession>A0A8A1LTE1</accession>
<dbReference type="Proteomes" id="UP000663419">
    <property type="component" value="Chromosome 5"/>
</dbReference>
<proteinExistence type="predicted"/>
<keyword evidence="1" id="KW-0489">Methyltransferase</keyword>
<name>A0A8A1LTE1_AJEC8</name>
<dbReference type="AlphaFoldDB" id="A0A8A1LTE1"/>
<reference evidence="1" key="1">
    <citation type="submission" date="2021-01" db="EMBL/GenBank/DDBJ databases">
        <title>Chromosome-level genome assembly of a human fungal pathogen reveals clustering of transcriptionally co-regulated genes.</title>
        <authorList>
            <person name="Voorhies M."/>
            <person name="Cohen S."/>
            <person name="Shea T.P."/>
            <person name="Petrus S."/>
            <person name="Munoz J.F."/>
            <person name="Poplawski S."/>
            <person name="Goldman W.E."/>
            <person name="Michael T."/>
            <person name="Cuomo C.A."/>
            <person name="Sil A."/>
            <person name="Beyhan S."/>
        </authorList>
    </citation>
    <scope>NUCLEOTIDE SEQUENCE</scope>
    <source>
        <strain evidence="1">H88</strain>
    </source>
</reference>
<dbReference type="GO" id="GO:0008168">
    <property type="term" value="F:methyltransferase activity"/>
    <property type="evidence" value="ECO:0007669"/>
    <property type="project" value="UniProtKB-KW"/>
</dbReference>
<gene>
    <name evidence="1" type="ORF">I7I53_05441</name>
</gene>
<dbReference type="GO" id="GO:0032259">
    <property type="term" value="P:methylation"/>
    <property type="evidence" value="ECO:0007669"/>
    <property type="project" value="UniProtKB-KW"/>
</dbReference>
<dbReference type="VEuPathDB" id="FungiDB:I7I53_05441"/>
<evidence type="ECO:0000313" key="2">
    <source>
        <dbReference type="Proteomes" id="UP000663419"/>
    </source>
</evidence>
<sequence>MSLQNVFDIFLLFFFYSGQTRPCITMWLNCLCFDLSCVLLPRVNLLDRLYMKFGNLKSTDVVSYPLSDRKLREIGNHIPFS</sequence>